<evidence type="ECO:0000313" key="4">
    <source>
        <dbReference type="EMBL" id="VEN73830.1"/>
    </source>
</evidence>
<keyword evidence="2" id="KW-0732">Signal</keyword>
<dbReference type="GO" id="GO:0120147">
    <property type="term" value="F:formylglycine-generating oxidase activity"/>
    <property type="evidence" value="ECO:0007669"/>
    <property type="project" value="TreeGrafter"/>
</dbReference>
<dbReference type="SUPFAM" id="SSF56436">
    <property type="entry name" value="C-type lectin-like"/>
    <property type="match status" value="1"/>
</dbReference>
<dbReference type="InterPro" id="IPR051043">
    <property type="entry name" value="Sulfatase_Mod_Factor_Kinase"/>
</dbReference>
<gene>
    <name evidence="4" type="ORF">EPICR_20300</name>
</gene>
<dbReference type="Pfam" id="PF03781">
    <property type="entry name" value="FGE-sulfatase"/>
    <property type="match status" value="1"/>
</dbReference>
<evidence type="ECO:0000256" key="2">
    <source>
        <dbReference type="SAM" id="SignalP"/>
    </source>
</evidence>
<dbReference type="InterPro" id="IPR016187">
    <property type="entry name" value="CTDL_fold"/>
</dbReference>
<feature type="chain" id="PRO_5019711731" description="Sulfatase-modifying factor enzyme-like domain-containing protein" evidence="2">
    <location>
        <begin position="18"/>
        <end position="274"/>
    </location>
</feature>
<feature type="region of interest" description="Disordered" evidence="1">
    <location>
        <begin position="234"/>
        <end position="255"/>
    </location>
</feature>
<dbReference type="InterPro" id="IPR005532">
    <property type="entry name" value="SUMF_dom"/>
</dbReference>
<evidence type="ECO:0000256" key="1">
    <source>
        <dbReference type="SAM" id="MobiDB-lite"/>
    </source>
</evidence>
<dbReference type="InterPro" id="IPR042095">
    <property type="entry name" value="SUMF_sf"/>
</dbReference>
<evidence type="ECO:0000259" key="3">
    <source>
        <dbReference type="Pfam" id="PF03781"/>
    </source>
</evidence>
<name>A0A484HF24_9BACT</name>
<reference evidence="4" key="1">
    <citation type="submission" date="2019-01" db="EMBL/GenBank/DDBJ databases">
        <authorList>
            <consortium name="Genoscope - CEA"/>
            <person name="William W."/>
        </authorList>
    </citation>
    <scope>NUCLEOTIDE SEQUENCE</scope>
    <source>
        <strain evidence="4">CR-1</strain>
    </source>
</reference>
<dbReference type="EMBL" id="CAACVI010000012">
    <property type="protein sequence ID" value="VEN73830.1"/>
    <property type="molecule type" value="Genomic_DNA"/>
</dbReference>
<dbReference type="Gene3D" id="3.90.1580.10">
    <property type="entry name" value="paralog of FGE (formylglycine-generating enzyme)"/>
    <property type="match status" value="1"/>
</dbReference>
<organism evidence="4">
    <name type="scientific">uncultured Desulfobacteraceae bacterium</name>
    <dbReference type="NCBI Taxonomy" id="218296"/>
    <lineage>
        <taxon>Bacteria</taxon>
        <taxon>Pseudomonadati</taxon>
        <taxon>Thermodesulfobacteriota</taxon>
        <taxon>Desulfobacteria</taxon>
        <taxon>Desulfobacterales</taxon>
        <taxon>Desulfobacteraceae</taxon>
        <taxon>environmental samples</taxon>
    </lineage>
</organism>
<dbReference type="PANTHER" id="PTHR23150:SF19">
    <property type="entry name" value="FORMYLGLYCINE-GENERATING ENZYME"/>
    <property type="match status" value="1"/>
</dbReference>
<protein>
    <recommendedName>
        <fullName evidence="3">Sulfatase-modifying factor enzyme-like domain-containing protein</fullName>
    </recommendedName>
</protein>
<sequence length="274" mass="31132">MKKTICVILFLSLAVWAADSNAAGPDRQRDSSPMILVYAGDFIMGQGETQKTVHVKSFHIDKYEVSNAQYRVFLDWVKKHSDKTVRRPDQPRGKDHTPRFWKPFRPAIFKKTGMAALQRFDEKIFTEDRRPVTGIDWHDAYAYAKWAGKRLPTEAEWEKAARGVTGSRWPWGNRWVFENCNSGGYEWKGERDGHIYPAPVDAYPQGKSPYGVYNAAGNVSEWVDADFDSERGLKTVKGGGSDSYPSSVAPSARRGREPDFRHFTLGFRCAKDAN</sequence>
<feature type="signal peptide" evidence="2">
    <location>
        <begin position="1"/>
        <end position="17"/>
    </location>
</feature>
<accession>A0A484HF24</accession>
<dbReference type="PANTHER" id="PTHR23150">
    <property type="entry name" value="SULFATASE MODIFYING FACTOR 1, 2"/>
    <property type="match status" value="1"/>
</dbReference>
<feature type="domain" description="Sulfatase-modifying factor enzyme-like" evidence="3">
    <location>
        <begin position="34"/>
        <end position="271"/>
    </location>
</feature>
<proteinExistence type="predicted"/>
<dbReference type="AlphaFoldDB" id="A0A484HF24"/>